<dbReference type="EMBL" id="BAABAQ010000020">
    <property type="protein sequence ID" value="GAA4209344.1"/>
    <property type="molecule type" value="Genomic_DNA"/>
</dbReference>
<keyword evidence="2" id="KW-1185">Reference proteome</keyword>
<protein>
    <recommendedName>
        <fullName evidence="3">Minor tail protein</fullName>
    </recommendedName>
</protein>
<dbReference type="Proteomes" id="UP001501251">
    <property type="component" value="Unassembled WGS sequence"/>
</dbReference>
<evidence type="ECO:0000313" key="2">
    <source>
        <dbReference type="Proteomes" id="UP001501251"/>
    </source>
</evidence>
<gene>
    <name evidence="1" type="ORF">GCM10022252_75700</name>
</gene>
<evidence type="ECO:0008006" key="3">
    <source>
        <dbReference type="Google" id="ProtNLM"/>
    </source>
</evidence>
<accession>A0ABP8BLD0</accession>
<organism evidence="1 2">
    <name type="scientific">Streptosporangium oxazolinicum</name>
    <dbReference type="NCBI Taxonomy" id="909287"/>
    <lineage>
        <taxon>Bacteria</taxon>
        <taxon>Bacillati</taxon>
        <taxon>Actinomycetota</taxon>
        <taxon>Actinomycetes</taxon>
        <taxon>Streptosporangiales</taxon>
        <taxon>Streptosporangiaceae</taxon>
        <taxon>Streptosporangium</taxon>
    </lineage>
</organism>
<reference evidence="2" key="1">
    <citation type="journal article" date="2019" name="Int. J. Syst. Evol. Microbiol.">
        <title>The Global Catalogue of Microorganisms (GCM) 10K type strain sequencing project: providing services to taxonomists for standard genome sequencing and annotation.</title>
        <authorList>
            <consortium name="The Broad Institute Genomics Platform"/>
            <consortium name="The Broad Institute Genome Sequencing Center for Infectious Disease"/>
            <person name="Wu L."/>
            <person name="Ma J."/>
        </authorList>
    </citation>
    <scope>NUCLEOTIDE SEQUENCE [LARGE SCALE GENOMIC DNA]</scope>
    <source>
        <strain evidence="2">JCM 17388</strain>
    </source>
</reference>
<sequence>MSRHLHPIDSPSAGRSVILSGEEAALALASDGHIVWAEDGDAATGEADTGLARESAGVLKTTDGAAGAGSLKVTGDLDVVGTLTGGGLPAGTLETTTGAQAKADAAVSAHTAAGDPHPQYLTQTEGDARYAAIGGGGGGGASSGPVFPLAEGYGFSAASGDPLMFMMAIGIANDTLYLAKVWVPAGVAINKLWVAVRTAGTQLGGNAPNQMGLYSHAGVQITTTAADATLYTVAGWRGLDVAAPVAAESAGRFVYVGFLAGGMTNAQMAVPASGTDASAAYVGLGNGITSRRAMRQPSTTSLPGSFNPATFGTSTGNVPLVAIS</sequence>
<comment type="caution">
    <text evidence="1">The sequence shown here is derived from an EMBL/GenBank/DDBJ whole genome shotgun (WGS) entry which is preliminary data.</text>
</comment>
<proteinExistence type="predicted"/>
<name>A0ABP8BLD0_9ACTN</name>
<evidence type="ECO:0000313" key="1">
    <source>
        <dbReference type="EMBL" id="GAA4209344.1"/>
    </source>
</evidence>